<dbReference type="AlphaFoldDB" id="A0A8D9E295"/>
<dbReference type="EMBL" id="HBUF01406192">
    <property type="protein sequence ID" value="CAG6738103.1"/>
    <property type="molecule type" value="Transcribed_RNA"/>
</dbReference>
<organism evidence="1">
    <name type="scientific">Cacopsylla melanoneura</name>
    <dbReference type="NCBI Taxonomy" id="428564"/>
    <lineage>
        <taxon>Eukaryota</taxon>
        <taxon>Metazoa</taxon>
        <taxon>Ecdysozoa</taxon>
        <taxon>Arthropoda</taxon>
        <taxon>Hexapoda</taxon>
        <taxon>Insecta</taxon>
        <taxon>Pterygota</taxon>
        <taxon>Neoptera</taxon>
        <taxon>Paraneoptera</taxon>
        <taxon>Hemiptera</taxon>
        <taxon>Sternorrhyncha</taxon>
        <taxon>Psylloidea</taxon>
        <taxon>Psyllidae</taxon>
        <taxon>Psyllinae</taxon>
        <taxon>Cacopsylla</taxon>
    </lineage>
</organism>
<name>A0A8D9E295_9HEMI</name>
<reference evidence="1" key="1">
    <citation type="submission" date="2021-05" db="EMBL/GenBank/DDBJ databases">
        <authorList>
            <person name="Alioto T."/>
            <person name="Alioto T."/>
            <person name="Gomez Garrido J."/>
        </authorList>
    </citation>
    <scope>NUCLEOTIDE SEQUENCE</scope>
</reference>
<accession>A0A8D9E295</accession>
<protein>
    <submittedName>
        <fullName evidence="1">Uncharacterized protein</fullName>
    </submittedName>
</protein>
<evidence type="ECO:0000313" key="1">
    <source>
        <dbReference type="EMBL" id="CAG6738103.1"/>
    </source>
</evidence>
<sequence>MLEFVIGSLHSRFNECFVFLCWSMCGHAALACQSCFYLLEFRGSLRSCVNECFLLLEFMGPLRSRVNECFPGFPLLTIVPQNGPFWALSDLVECGQTTGLKSLFWNLESGRFQDFLNFIDSPNYSIEYNRK</sequence>
<proteinExistence type="predicted"/>